<accession>A0A5R8KJ51</accession>
<evidence type="ECO:0000313" key="2">
    <source>
        <dbReference type="Proteomes" id="UP000306196"/>
    </source>
</evidence>
<protein>
    <recommendedName>
        <fullName evidence="3">Addiction module protein</fullName>
    </recommendedName>
</protein>
<dbReference type="InterPro" id="IPR013406">
    <property type="entry name" value="CHP02574_addiction_mod"/>
</dbReference>
<name>A0A5R8KJ51_9BACT</name>
<dbReference type="Proteomes" id="UP000306196">
    <property type="component" value="Unassembled WGS sequence"/>
</dbReference>
<keyword evidence="2" id="KW-1185">Reference proteome</keyword>
<dbReference type="Pfam" id="PF09720">
    <property type="entry name" value="Unstab_antitox"/>
    <property type="match status" value="1"/>
</dbReference>
<proteinExistence type="predicted"/>
<comment type="caution">
    <text evidence="1">The sequence shown here is derived from an EMBL/GenBank/DDBJ whole genome shotgun (WGS) entry which is preliminary data.</text>
</comment>
<reference evidence="1 2" key="1">
    <citation type="submission" date="2019-05" db="EMBL/GenBank/DDBJ databases">
        <title>Verrucobacter flavum gen. nov., sp. nov. a new member of the family Verrucomicrobiaceae.</title>
        <authorList>
            <person name="Szuroczki S."/>
            <person name="Abbaszade G."/>
            <person name="Szabo A."/>
            <person name="Felfoldi T."/>
            <person name="Schumann P."/>
            <person name="Boka K."/>
            <person name="Keki Z."/>
            <person name="Toumi M."/>
            <person name="Toth E."/>
        </authorList>
    </citation>
    <scope>NUCLEOTIDE SEQUENCE [LARGE SCALE GENOMIC DNA]</scope>
    <source>
        <strain evidence="1 2">MG-N-17</strain>
    </source>
</reference>
<dbReference type="EMBL" id="VAUV01000002">
    <property type="protein sequence ID" value="TLD72333.1"/>
    <property type="molecule type" value="Genomic_DNA"/>
</dbReference>
<organism evidence="1 2">
    <name type="scientific">Phragmitibacter flavus</name>
    <dbReference type="NCBI Taxonomy" id="2576071"/>
    <lineage>
        <taxon>Bacteria</taxon>
        <taxon>Pseudomonadati</taxon>
        <taxon>Verrucomicrobiota</taxon>
        <taxon>Verrucomicrobiia</taxon>
        <taxon>Verrucomicrobiales</taxon>
        <taxon>Verrucomicrobiaceae</taxon>
        <taxon>Phragmitibacter</taxon>
    </lineage>
</organism>
<gene>
    <name evidence="1" type="ORF">FEM03_02970</name>
</gene>
<evidence type="ECO:0008006" key="3">
    <source>
        <dbReference type="Google" id="ProtNLM"/>
    </source>
</evidence>
<sequence>MLVKSPLSPEEVDALSVEQKLALFDVLAESMQPAILQDFWPMEELEERCRLVDEGKMKVIPLEQAFDELRAEFKEWKETKGNQ</sequence>
<evidence type="ECO:0000313" key="1">
    <source>
        <dbReference type="EMBL" id="TLD72333.1"/>
    </source>
</evidence>
<dbReference type="AlphaFoldDB" id="A0A5R8KJ51"/>